<dbReference type="AlphaFoldDB" id="A0A523UU94"/>
<evidence type="ECO:0000256" key="4">
    <source>
        <dbReference type="SAM" id="MobiDB-lite"/>
    </source>
</evidence>
<dbReference type="EMBL" id="SOJN01000072">
    <property type="protein sequence ID" value="TET45929.1"/>
    <property type="molecule type" value="Genomic_DNA"/>
</dbReference>
<dbReference type="Pfam" id="PF13534">
    <property type="entry name" value="Fer4_17"/>
    <property type="match status" value="1"/>
</dbReference>
<accession>A0A523UU94</accession>
<dbReference type="Proteomes" id="UP000315525">
    <property type="component" value="Unassembled WGS sequence"/>
</dbReference>
<dbReference type="InterPro" id="IPR017896">
    <property type="entry name" value="4Fe4S_Fe-S-bd"/>
</dbReference>
<comment type="caution">
    <text evidence="6">The sequence shown here is derived from an EMBL/GenBank/DDBJ whole genome shotgun (WGS) entry which is preliminary data.</text>
</comment>
<dbReference type="InterPro" id="IPR017900">
    <property type="entry name" value="4Fe4S_Fe_S_CS"/>
</dbReference>
<dbReference type="SUPFAM" id="SSF46548">
    <property type="entry name" value="alpha-helical ferredoxin"/>
    <property type="match status" value="1"/>
</dbReference>
<dbReference type="PROSITE" id="PS51379">
    <property type="entry name" value="4FE4S_FER_2"/>
    <property type="match status" value="2"/>
</dbReference>
<feature type="compositionally biased region" description="Basic and acidic residues" evidence="4">
    <location>
        <begin position="284"/>
        <end position="294"/>
    </location>
</feature>
<organism evidence="6 7">
    <name type="scientific">candidate division TA06 bacterium</name>
    <dbReference type="NCBI Taxonomy" id="2250710"/>
    <lineage>
        <taxon>Bacteria</taxon>
        <taxon>Bacteria division TA06</taxon>
    </lineage>
</organism>
<protein>
    <submittedName>
        <fullName evidence="6">Fe-S oxidoreductase</fullName>
    </submittedName>
</protein>
<evidence type="ECO:0000259" key="5">
    <source>
        <dbReference type="PROSITE" id="PS51379"/>
    </source>
</evidence>
<dbReference type="InterPro" id="IPR009051">
    <property type="entry name" value="Helical_ferredxn"/>
</dbReference>
<dbReference type="GO" id="GO:0051536">
    <property type="term" value="F:iron-sulfur cluster binding"/>
    <property type="evidence" value="ECO:0007669"/>
    <property type="project" value="UniProtKB-KW"/>
</dbReference>
<evidence type="ECO:0000313" key="7">
    <source>
        <dbReference type="Proteomes" id="UP000315525"/>
    </source>
</evidence>
<feature type="domain" description="4Fe-4S ferredoxin-type" evidence="5">
    <location>
        <begin position="174"/>
        <end position="205"/>
    </location>
</feature>
<dbReference type="PROSITE" id="PS00198">
    <property type="entry name" value="4FE4S_FER_1"/>
    <property type="match status" value="2"/>
</dbReference>
<keyword evidence="1" id="KW-0479">Metal-binding</keyword>
<keyword evidence="2" id="KW-0408">Iron</keyword>
<proteinExistence type="predicted"/>
<feature type="domain" description="4Fe-4S ferredoxin-type" evidence="5">
    <location>
        <begin position="227"/>
        <end position="257"/>
    </location>
</feature>
<evidence type="ECO:0000256" key="3">
    <source>
        <dbReference type="ARBA" id="ARBA00023014"/>
    </source>
</evidence>
<feature type="region of interest" description="Disordered" evidence="4">
    <location>
        <begin position="269"/>
        <end position="294"/>
    </location>
</feature>
<evidence type="ECO:0000313" key="6">
    <source>
        <dbReference type="EMBL" id="TET45929.1"/>
    </source>
</evidence>
<gene>
    <name evidence="6" type="ORF">E3J62_05850</name>
</gene>
<reference evidence="6 7" key="1">
    <citation type="submission" date="2019-03" db="EMBL/GenBank/DDBJ databases">
        <title>Metabolic potential of uncultured bacteria and archaea associated with petroleum seepage in deep-sea sediments.</title>
        <authorList>
            <person name="Dong X."/>
            <person name="Hubert C."/>
        </authorList>
    </citation>
    <scope>NUCLEOTIDE SEQUENCE [LARGE SCALE GENOMIC DNA]</scope>
    <source>
        <strain evidence="6">E44_bin18</strain>
    </source>
</reference>
<evidence type="ECO:0000256" key="1">
    <source>
        <dbReference type="ARBA" id="ARBA00022723"/>
    </source>
</evidence>
<dbReference type="GO" id="GO:0046872">
    <property type="term" value="F:metal ion binding"/>
    <property type="evidence" value="ECO:0007669"/>
    <property type="project" value="UniProtKB-KW"/>
</dbReference>
<name>A0A523UU94_UNCT6</name>
<dbReference type="Gene3D" id="1.10.1060.10">
    <property type="entry name" value="Alpha-helical ferredoxin"/>
    <property type="match status" value="1"/>
</dbReference>
<sequence>MSEELRKIAKDLLKSEKVGVVIGYAFTKADPKRTTPIFVTDTRDTDKLVFNPLCLNNLTVYLTKKKPEIQEVGRPAVVAKGCDVRSILGLIKEFQFKREDVVIIGVGCEGVVKDFSHWTGKLTRENMASKCLYCRVRVPTTYDYLVGEEVPSIEEQDPFKDVKELLSKSVEEREKFWKNQFEKCIRCYACRQVCPFCYCHRCISDKTMPRWIESSAHERGNFAWNIIRAMHLAGRCVGCGECSRVCPAEIPLDLLNREIEREMKEKFEYTAGMDTETPPPLRTYSEKDDDSWIR</sequence>
<evidence type="ECO:0000256" key="2">
    <source>
        <dbReference type="ARBA" id="ARBA00023004"/>
    </source>
</evidence>
<keyword evidence="3" id="KW-0411">Iron-sulfur</keyword>